<feature type="compositionally biased region" description="Basic and acidic residues" evidence="1">
    <location>
        <begin position="279"/>
        <end position="291"/>
    </location>
</feature>
<proteinExistence type="predicted"/>
<evidence type="ECO:0000256" key="1">
    <source>
        <dbReference type="SAM" id="MobiDB-lite"/>
    </source>
</evidence>
<organism evidence="3 4">
    <name type="scientific">Zootermopsis nevadensis</name>
    <name type="common">Dampwood termite</name>
    <dbReference type="NCBI Taxonomy" id="136037"/>
    <lineage>
        <taxon>Eukaryota</taxon>
        <taxon>Metazoa</taxon>
        <taxon>Ecdysozoa</taxon>
        <taxon>Arthropoda</taxon>
        <taxon>Hexapoda</taxon>
        <taxon>Insecta</taxon>
        <taxon>Pterygota</taxon>
        <taxon>Neoptera</taxon>
        <taxon>Polyneoptera</taxon>
        <taxon>Dictyoptera</taxon>
        <taxon>Blattodea</taxon>
        <taxon>Blattoidea</taxon>
        <taxon>Termitoidae</taxon>
        <taxon>Termopsidae</taxon>
        <taxon>Zootermopsis</taxon>
    </lineage>
</organism>
<dbReference type="eggNOG" id="ENOG502RXQR">
    <property type="taxonomic scope" value="Eukaryota"/>
</dbReference>
<dbReference type="OrthoDB" id="6513616at2759"/>
<protein>
    <submittedName>
        <fullName evidence="3">OCIA domain-containing protein 1</fullName>
    </submittedName>
</protein>
<dbReference type="PANTHER" id="PTHR13336">
    <property type="entry name" value="OVARIAN CARCINOMA IMMUNOREACTIVE ANTIGEN"/>
    <property type="match status" value="1"/>
</dbReference>
<dbReference type="Pfam" id="PF07051">
    <property type="entry name" value="OCIA"/>
    <property type="match status" value="1"/>
</dbReference>
<evidence type="ECO:0000259" key="2">
    <source>
        <dbReference type="Pfam" id="PF07051"/>
    </source>
</evidence>
<dbReference type="GO" id="GO:0005768">
    <property type="term" value="C:endosome"/>
    <property type="evidence" value="ECO:0007669"/>
    <property type="project" value="TreeGrafter"/>
</dbReference>
<dbReference type="AlphaFoldDB" id="A0A067R5R0"/>
<reference evidence="3 4" key="1">
    <citation type="journal article" date="2014" name="Nat. Commun.">
        <title>Molecular traces of alternative social organization in a termite genome.</title>
        <authorList>
            <person name="Terrapon N."/>
            <person name="Li C."/>
            <person name="Robertson H.M."/>
            <person name="Ji L."/>
            <person name="Meng X."/>
            <person name="Booth W."/>
            <person name="Chen Z."/>
            <person name="Childers C.P."/>
            <person name="Glastad K.M."/>
            <person name="Gokhale K."/>
            <person name="Gowin J."/>
            <person name="Gronenberg W."/>
            <person name="Hermansen R.A."/>
            <person name="Hu H."/>
            <person name="Hunt B.G."/>
            <person name="Huylmans A.K."/>
            <person name="Khalil S.M."/>
            <person name="Mitchell R.D."/>
            <person name="Munoz-Torres M.C."/>
            <person name="Mustard J.A."/>
            <person name="Pan H."/>
            <person name="Reese J.T."/>
            <person name="Scharf M.E."/>
            <person name="Sun F."/>
            <person name="Vogel H."/>
            <person name="Xiao J."/>
            <person name="Yang W."/>
            <person name="Yang Z."/>
            <person name="Yang Z."/>
            <person name="Zhou J."/>
            <person name="Zhu J."/>
            <person name="Brent C.S."/>
            <person name="Elsik C.G."/>
            <person name="Goodisman M.A."/>
            <person name="Liberles D.A."/>
            <person name="Roe R.M."/>
            <person name="Vargo E.L."/>
            <person name="Vilcinskas A."/>
            <person name="Wang J."/>
            <person name="Bornberg-Bauer E."/>
            <person name="Korb J."/>
            <person name="Zhang G."/>
            <person name="Liebig J."/>
        </authorList>
    </citation>
    <scope>NUCLEOTIDE SEQUENCE [LARGE SCALE GENOMIC DNA]</scope>
    <source>
        <tissue evidence="3">Whole organism</tissue>
    </source>
</reference>
<sequence length="291" mass="32763">MNYSDIDIKLKRGRLCRSMVIGCGIINTPSGMDSNPGLEAPNRGSPSAQPSYGPQEIPPTPYRFTNEEQRVLRKCNRDSFYQRCIPFASILGIGTYYGVQSGYLKPHARWGAGPKITVAVVVGYFLGKFSYQSKCAEMLMRLPNSHLGEVLRQKKLKGRFQETMMMDPSLSLPPFGEVETYSDVGPHHEIDMDRPYQKGLDDIQRPAVDSPVLEGEGLPAGVQSHSATYEELRRKNREEYVQKKTKQFRGGISPEDVPTVIQPREPAPDTTPRPPAAWNREKNQYGDVWDK</sequence>
<dbReference type="STRING" id="136037.A0A067R5R0"/>
<evidence type="ECO:0000313" key="4">
    <source>
        <dbReference type="Proteomes" id="UP000027135"/>
    </source>
</evidence>
<dbReference type="Proteomes" id="UP000027135">
    <property type="component" value="Unassembled WGS sequence"/>
</dbReference>
<dbReference type="InterPro" id="IPR040187">
    <property type="entry name" value="OCAD1/2"/>
</dbReference>
<dbReference type="InParanoid" id="A0A067R5R0"/>
<dbReference type="EMBL" id="KK852680">
    <property type="protein sequence ID" value="KDR18615.1"/>
    <property type="molecule type" value="Genomic_DNA"/>
</dbReference>
<dbReference type="OMA" id="TYEVMLP"/>
<keyword evidence="4" id="KW-1185">Reference proteome</keyword>
<accession>A0A067R5R0</accession>
<evidence type="ECO:0000313" key="3">
    <source>
        <dbReference type="EMBL" id="KDR18615.1"/>
    </source>
</evidence>
<dbReference type="InterPro" id="IPR009764">
    <property type="entry name" value="OCIA_dom"/>
</dbReference>
<feature type="region of interest" description="Disordered" evidence="1">
    <location>
        <begin position="244"/>
        <end position="291"/>
    </location>
</feature>
<dbReference type="PANTHER" id="PTHR13336:SF3">
    <property type="entry name" value="OCIA DOMAIN-CONTAINING PROTEIN 1"/>
    <property type="match status" value="1"/>
</dbReference>
<feature type="domain" description="OCIA" evidence="2">
    <location>
        <begin position="62"/>
        <end position="146"/>
    </location>
</feature>
<gene>
    <name evidence="3" type="ORF">L798_06595</name>
</gene>
<dbReference type="FunCoup" id="A0A067R5R0">
    <property type="interactions" value="1830"/>
</dbReference>
<name>A0A067R5R0_ZOONE</name>
<feature type="region of interest" description="Disordered" evidence="1">
    <location>
        <begin position="32"/>
        <end position="60"/>
    </location>
</feature>